<dbReference type="AlphaFoldDB" id="A0A2V3Y3V5"/>
<dbReference type="Proteomes" id="UP000248057">
    <property type="component" value="Unassembled WGS sequence"/>
</dbReference>
<dbReference type="InterPro" id="IPR001910">
    <property type="entry name" value="Inosine/uridine_hydrolase_dom"/>
</dbReference>
<sequence length="660" mass="72785">MNKIPVIIDCDTGIDDMISFAVTLTSEKLNILGITTAAGNQVVDVTTQNTLNGVTIMGRTDIPVARGAEKPLSRPLRDAGYIHGENGLGTYRFAEMTAKQPEDADAVELMRSLLDASEEKVVILAIAPLTNVARLLMEHPEAGEKIDKIVFMGGSLRTGNPTPVSTFNVLADPEAARYVMKSGIPFHMCPLDTTRELYLTVDDIEAIGAIGNPVAQMNYEMCRFYNDAVNKNNNADKRFKGLCIHDLCAAAYVTDPQLFTTVKYQGDVETEGELTLGFTVLDYENIRQVPEEERNVTFISSVDREGVLKIYFEALKSFGEPCDAQLAESNFQSCSGGKNSMDRIPVIIDCDTGIDDMISFVLTLASKQLDIRGVTTVAGNVSLPYTTYNTVNGLAFMGRGEIPVAAGEAAPLKRPYRDASEIHGDSGLGAFTFKNPVDYGPVETGGVQFLYEKLMESEEKITILALAPLTNIAKLYLEHPDCKEKIEKIVFMGGSIFSGNPTPVATFNVWVDPEAARIVLEGGVPFYMCPLDTTREAYLSEDELEIIGTIDNPVADMVYTMCSFYWSQEKKNVNGHKRFKGLCIHDLCTAAYVTNPELFHSTKYYGDVETKGPLTEGFTMIDYEDILRKSEEEKNIDYIDSVDRDGVMKVFFEALNSYSK</sequence>
<dbReference type="InterPro" id="IPR036452">
    <property type="entry name" value="Ribo_hydro-like"/>
</dbReference>
<protein>
    <submittedName>
        <fullName evidence="4">Inosine-uridine nucleoside N-ribohydrolase</fullName>
    </submittedName>
</protein>
<evidence type="ECO:0000259" key="3">
    <source>
        <dbReference type="Pfam" id="PF01156"/>
    </source>
</evidence>
<organism evidence="4 5">
    <name type="scientific">Hungatella effluvii</name>
    <dbReference type="NCBI Taxonomy" id="1096246"/>
    <lineage>
        <taxon>Bacteria</taxon>
        <taxon>Bacillati</taxon>
        <taxon>Bacillota</taxon>
        <taxon>Clostridia</taxon>
        <taxon>Lachnospirales</taxon>
        <taxon>Lachnospiraceae</taxon>
        <taxon>Hungatella</taxon>
    </lineage>
</organism>
<evidence type="ECO:0000313" key="4">
    <source>
        <dbReference type="EMBL" id="PXX51794.1"/>
    </source>
</evidence>
<dbReference type="CDD" id="cd02651">
    <property type="entry name" value="nuc_hydro_IU_UC_XIUA"/>
    <property type="match status" value="2"/>
</dbReference>
<keyword evidence="2" id="KW-0326">Glycosidase</keyword>
<dbReference type="EMBL" id="QJKD01000009">
    <property type="protein sequence ID" value="PXX51794.1"/>
    <property type="molecule type" value="Genomic_DNA"/>
</dbReference>
<evidence type="ECO:0000313" key="5">
    <source>
        <dbReference type="Proteomes" id="UP000248057"/>
    </source>
</evidence>
<dbReference type="SUPFAM" id="SSF53590">
    <property type="entry name" value="Nucleoside hydrolase"/>
    <property type="match status" value="2"/>
</dbReference>
<dbReference type="GO" id="GO:0005829">
    <property type="term" value="C:cytosol"/>
    <property type="evidence" value="ECO:0007669"/>
    <property type="project" value="TreeGrafter"/>
</dbReference>
<dbReference type="GeneID" id="86065304"/>
<proteinExistence type="predicted"/>
<dbReference type="GO" id="GO:0008477">
    <property type="term" value="F:purine nucleosidase activity"/>
    <property type="evidence" value="ECO:0007669"/>
    <property type="project" value="TreeGrafter"/>
</dbReference>
<dbReference type="PANTHER" id="PTHR12304:SF4">
    <property type="entry name" value="URIDINE NUCLEOSIDASE"/>
    <property type="match status" value="1"/>
</dbReference>
<dbReference type="Gene3D" id="3.90.245.10">
    <property type="entry name" value="Ribonucleoside hydrolase-like"/>
    <property type="match status" value="2"/>
</dbReference>
<dbReference type="GO" id="GO:0006152">
    <property type="term" value="P:purine nucleoside catabolic process"/>
    <property type="evidence" value="ECO:0007669"/>
    <property type="project" value="TreeGrafter"/>
</dbReference>
<dbReference type="PANTHER" id="PTHR12304">
    <property type="entry name" value="INOSINE-URIDINE PREFERRING NUCLEOSIDE HYDROLASE"/>
    <property type="match status" value="1"/>
</dbReference>
<dbReference type="InterPro" id="IPR023186">
    <property type="entry name" value="IUNH"/>
</dbReference>
<reference evidence="4 5" key="1">
    <citation type="submission" date="2018-05" db="EMBL/GenBank/DDBJ databases">
        <title>Genomic Encyclopedia of Type Strains, Phase IV (KMG-IV): sequencing the most valuable type-strain genomes for metagenomic binning, comparative biology and taxonomic classification.</title>
        <authorList>
            <person name="Goeker M."/>
        </authorList>
    </citation>
    <scope>NUCLEOTIDE SEQUENCE [LARGE SCALE GENOMIC DNA]</scope>
    <source>
        <strain evidence="4 5">DSM 24995</strain>
    </source>
</reference>
<keyword evidence="5" id="KW-1185">Reference proteome</keyword>
<accession>A0A2V3Y3V5</accession>
<evidence type="ECO:0000256" key="2">
    <source>
        <dbReference type="ARBA" id="ARBA00023295"/>
    </source>
</evidence>
<feature type="domain" description="Inosine/uridine-preferring nucleoside hydrolase" evidence="3">
    <location>
        <begin position="346"/>
        <end position="648"/>
    </location>
</feature>
<dbReference type="RefSeq" id="WP_243005113.1">
    <property type="nucleotide sequence ID" value="NZ_QJKD01000009.1"/>
</dbReference>
<name>A0A2V3Y3V5_9FIRM</name>
<feature type="domain" description="Inosine/uridine-preferring nucleoside hydrolase" evidence="3">
    <location>
        <begin position="6"/>
        <end position="308"/>
    </location>
</feature>
<keyword evidence="1 4" id="KW-0378">Hydrolase</keyword>
<comment type="caution">
    <text evidence="4">The sequence shown here is derived from an EMBL/GenBank/DDBJ whole genome shotgun (WGS) entry which is preliminary data.</text>
</comment>
<gene>
    <name evidence="4" type="ORF">DFR60_109198</name>
</gene>
<dbReference type="Pfam" id="PF01156">
    <property type="entry name" value="IU_nuc_hydro"/>
    <property type="match status" value="2"/>
</dbReference>
<evidence type="ECO:0000256" key="1">
    <source>
        <dbReference type="ARBA" id="ARBA00022801"/>
    </source>
</evidence>